<accession>A0A1Y3Q059</accession>
<keyword evidence="1" id="KW-0812">Transmembrane</keyword>
<keyword evidence="1" id="KW-1133">Transmembrane helix</keyword>
<gene>
    <name evidence="2" type="ORF">BAA01_07420</name>
</gene>
<feature type="transmembrane region" description="Helical" evidence="1">
    <location>
        <begin position="105"/>
        <end position="125"/>
    </location>
</feature>
<feature type="transmembrane region" description="Helical" evidence="1">
    <location>
        <begin position="81"/>
        <end position="98"/>
    </location>
</feature>
<sequence>MEKTFTEWMIKVKKTLALNKLFSIFSKVYFSVMWRYALTLLALFFLLITFKPLINQFLIAHVPDAGTKDLDVNYVLSNLPLLFWVSFLALVLCLVLCVKHRNIHFFFTALLFLYSGCYFFVRNIYEIYILAIDGPYPHYGSSQLGMAHLIILALAFLSLVAETAYLKRVHMRAGLKSVRFITYSIWFIATVYYLYPFIHQFINFRQW</sequence>
<proteinExistence type="predicted"/>
<evidence type="ECO:0000313" key="2">
    <source>
        <dbReference type="EMBL" id="OUM90798.1"/>
    </source>
</evidence>
<feature type="transmembrane region" description="Helical" evidence="1">
    <location>
        <begin position="145"/>
        <end position="166"/>
    </location>
</feature>
<dbReference type="EMBL" id="LZRT01000010">
    <property type="protein sequence ID" value="OUM90798.1"/>
    <property type="molecule type" value="Genomic_DNA"/>
</dbReference>
<keyword evidence="1" id="KW-0472">Membrane</keyword>
<reference evidence="3" key="1">
    <citation type="submission" date="2016-06" db="EMBL/GenBank/DDBJ databases">
        <authorList>
            <person name="Nascimento L."/>
            <person name="Pereira R.V."/>
            <person name="Martins L.F."/>
            <person name="Quaggio R.B."/>
            <person name="Silva A.M."/>
            <person name="Setubal J.C."/>
        </authorList>
    </citation>
    <scope>NUCLEOTIDE SEQUENCE [LARGE SCALE GENOMIC DNA]</scope>
</reference>
<evidence type="ECO:0000313" key="3">
    <source>
        <dbReference type="Proteomes" id="UP000196475"/>
    </source>
</evidence>
<evidence type="ECO:0000256" key="1">
    <source>
        <dbReference type="SAM" id="Phobius"/>
    </source>
</evidence>
<protein>
    <submittedName>
        <fullName evidence="2">Uncharacterized protein</fullName>
    </submittedName>
</protein>
<dbReference type="AlphaFoldDB" id="A0A1Y3Q059"/>
<feature type="transmembrane region" description="Helical" evidence="1">
    <location>
        <begin position="21"/>
        <end position="48"/>
    </location>
</feature>
<name>A0A1Y3Q059_9BACI</name>
<feature type="transmembrane region" description="Helical" evidence="1">
    <location>
        <begin position="178"/>
        <end position="198"/>
    </location>
</feature>
<dbReference type="Proteomes" id="UP000196475">
    <property type="component" value="Unassembled WGS sequence"/>
</dbReference>
<comment type="caution">
    <text evidence="2">The sequence shown here is derived from an EMBL/GenBank/DDBJ whole genome shotgun (WGS) entry which is preliminary data.</text>
</comment>
<organism evidence="2 3">
    <name type="scientific">Bacillus thermozeamaize</name>
    <dbReference type="NCBI Taxonomy" id="230954"/>
    <lineage>
        <taxon>Bacteria</taxon>
        <taxon>Bacillati</taxon>
        <taxon>Bacillota</taxon>
        <taxon>Bacilli</taxon>
        <taxon>Bacillales</taxon>
        <taxon>Bacillaceae</taxon>
        <taxon>Bacillus</taxon>
    </lineage>
</organism>